<dbReference type="EMBL" id="VULZ01000018">
    <property type="protein sequence ID" value="MSS15950.1"/>
    <property type="molecule type" value="Genomic_DNA"/>
</dbReference>
<feature type="transmembrane region" description="Helical" evidence="1">
    <location>
        <begin position="177"/>
        <end position="195"/>
    </location>
</feature>
<accession>A0A6L5X6N2</accession>
<dbReference type="Proteomes" id="UP000481852">
    <property type="component" value="Unassembled WGS sequence"/>
</dbReference>
<evidence type="ECO:0000313" key="2">
    <source>
        <dbReference type="EMBL" id="MSS15950.1"/>
    </source>
</evidence>
<evidence type="ECO:0000313" key="3">
    <source>
        <dbReference type="Proteomes" id="UP000481852"/>
    </source>
</evidence>
<feature type="transmembrane region" description="Helical" evidence="1">
    <location>
        <begin position="151"/>
        <end position="170"/>
    </location>
</feature>
<name>A0A6L5X6N2_9FIRM</name>
<feature type="transmembrane region" description="Helical" evidence="1">
    <location>
        <begin position="235"/>
        <end position="254"/>
    </location>
</feature>
<keyword evidence="1" id="KW-0472">Membrane</keyword>
<feature type="transmembrane region" description="Helical" evidence="1">
    <location>
        <begin position="201"/>
        <end position="223"/>
    </location>
</feature>
<feature type="transmembrane region" description="Helical" evidence="1">
    <location>
        <begin position="121"/>
        <end position="145"/>
    </location>
</feature>
<comment type="caution">
    <text evidence="2">The sequence shown here is derived from an EMBL/GenBank/DDBJ whole genome shotgun (WGS) entry which is preliminary data.</text>
</comment>
<dbReference type="RefSeq" id="WP_154527320.1">
    <property type="nucleotide sequence ID" value="NZ_VULZ01000018.1"/>
</dbReference>
<reference evidence="2 3" key="1">
    <citation type="submission" date="2019-08" db="EMBL/GenBank/DDBJ databases">
        <title>In-depth cultivation of the pig gut microbiome towards novel bacterial diversity and tailored functional studies.</title>
        <authorList>
            <person name="Wylensek D."/>
            <person name="Hitch T.C.A."/>
            <person name="Clavel T."/>
        </authorList>
    </citation>
    <scope>NUCLEOTIDE SEQUENCE [LARGE SCALE GENOMIC DNA]</scope>
    <source>
        <strain evidence="2 3">Oil+RF-744-WCA-WT-11</strain>
    </source>
</reference>
<keyword evidence="1" id="KW-1133">Transmembrane helix</keyword>
<dbReference type="Pfam" id="PF05857">
    <property type="entry name" value="TraX"/>
    <property type="match status" value="1"/>
</dbReference>
<gene>
    <name evidence="2" type="ORF">FYJ35_13105</name>
</gene>
<organism evidence="2 3">
    <name type="scientific">Porcincola intestinalis</name>
    <dbReference type="NCBI Taxonomy" id="2606632"/>
    <lineage>
        <taxon>Bacteria</taxon>
        <taxon>Bacillati</taxon>
        <taxon>Bacillota</taxon>
        <taxon>Clostridia</taxon>
        <taxon>Lachnospirales</taxon>
        <taxon>Lachnospiraceae</taxon>
        <taxon>Porcincola</taxon>
    </lineage>
</organism>
<dbReference type="AlphaFoldDB" id="A0A6L5X6N2"/>
<sequence>MRFGLNRSQLKNIALVFMVLDNVWLRFSTGFSSVAHLVTRFVAPLFAWLMVDGFFHTKSRTRYCRRLWIAAVLMQIGNIISFAIFKDKGITDNIFLTLAFGFSMIWLFELAKTEEQRQKKVWLRILAIALTALGLALSIVLYIPLPFGNVIMLEGGLQLIPFILFAYFFHDSRRKQAVAIFVCSLVLFFTLYGGIEGYQGFDMFCVNSDWMTFLVIPFMFLYNGAEGKKSAFGRWFFYAFYPIHLWVIAIVSVVL</sequence>
<keyword evidence="3" id="KW-1185">Reference proteome</keyword>
<feature type="transmembrane region" description="Helical" evidence="1">
    <location>
        <begin position="67"/>
        <end position="84"/>
    </location>
</feature>
<evidence type="ECO:0000256" key="1">
    <source>
        <dbReference type="SAM" id="Phobius"/>
    </source>
</evidence>
<protein>
    <submittedName>
        <fullName evidence="2">Conjugal transfer protein TraX</fullName>
    </submittedName>
</protein>
<keyword evidence="1" id="KW-0812">Transmembrane</keyword>
<feature type="transmembrane region" description="Helical" evidence="1">
    <location>
        <begin position="90"/>
        <end position="109"/>
    </location>
</feature>
<proteinExistence type="predicted"/>
<dbReference type="InterPro" id="IPR008875">
    <property type="entry name" value="TraX"/>
</dbReference>